<accession>A0AAV4MEZ8</accession>
<name>A0AAV4MEZ8_CAEEX</name>
<evidence type="ECO:0000313" key="2">
    <source>
        <dbReference type="Proteomes" id="UP001054945"/>
    </source>
</evidence>
<protein>
    <submittedName>
        <fullName evidence="1">Uncharacterized protein</fullName>
    </submittedName>
</protein>
<gene>
    <name evidence="1" type="ORF">CEXT_209121</name>
</gene>
<reference evidence="1 2" key="1">
    <citation type="submission" date="2021-06" db="EMBL/GenBank/DDBJ databases">
        <title>Caerostris extrusa draft genome.</title>
        <authorList>
            <person name="Kono N."/>
            <person name="Arakawa K."/>
        </authorList>
    </citation>
    <scope>NUCLEOTIDE SEQUENCE [LARGE SCALE GENOMIC DNA]</scope>
</reference>
<comment type="caution">
    <text evidence="1">The sequence shown here is derived from an EMBL/GenBank/DDBJ whole genome shotgun (WGS) entry which is preliminary data.</text>
</comment>
<organism evidence="1 2">
    <name type="scientific">Caerostris extrusa</name>
    <name type="common">Bark spider</name>
    <name type="synonym">Caerostris bankana</name>
    <dbReference type="NCBI Taxonomy" id="172846"/>
    <lineage>
        <taxon>Eukaryota</taxon>
        <taxon>Metazoa</taxon>
        <taxon>Ecdysozoa</taxon>
        <taxon>Arthropoda</taxon>
        <taxon>Chelicerata</taxon>
        <taxon>Arachnida</taxon>
        <taxon>Araneae</taxon>
        <taxon>Araneomorphae</taxon>
        <taxon>Entelegynae</taxon>
        <taxon>Araneoidea</taxon>
        <taxon>Araneidae</taxon>
        <taxon>Caerostris</taxon>
    </lineage>
</organism>
<dbReference type="EMBL" id="BPLR01019702">
    <property type="protein sequence ID" value="GIX70928.1"/>
    <property type="molecule type" value="Genomic_DNA"/>
</dbReference>
<dbReference type="Proteomes" id="UP001054945">
    <property type="component" value="Unassembled WGS sequence"/>
</dbReference>
<keyword evidence="2" id="KW-1185">Reference proteome</keyword>
<evidence type="ECO:0000313" key="1">
    <source>
        <dbReference type="EMBL" id="GIX70928.1"/>
    </source>
</evidence>
<dbReference type="AlphaFoldDB" id="A0AAV4MEZ8"/>
<sequence length="86" mass="9973">MHLFQYTQISNLTFTFALSIKQTLSLNKAYSFNNSKQKLFKISNQSEPPPLFICPVLKEEEQYGPAIIFWTSRLAKTIRWLPTGNC</sequence>
<proteinExistence type="predicted"/>